<organism evidence="2 3">
    <name type="scientific">Hibiscus sabdariffa</name>
    <name type="common">roselle</name>
    <dbReference type="NCBI Taxonomy" id="183260"/>
    <lineage>
        <taxon>Eukaryota</taxon>
        <taxon>Viridiplantae</taxon>
        <taxon>Streptophyta</taxon>
        <taxon>Embryophyta</taxon>
        <taxon>Tracheophyta</taxon>
        <taxon>Spermatophyta</taxon>
        <taxon>Magnoliopsida</taxon>
        <taxon>eudicotyledons</taxon>
        <taxon>Gunneridae</taxon>
        <taxon>Pentapetalae</taxon>
        <taxon>rosids</taxon>
        <taxon>malvids</taxon>
        <taxon>Malvales</taxon>
        <taxon>Malvaceae</taxon>
        <taxon>Malvoideae</taxon>
        <taxon>Hibiscus</taxon>
    </lineage>
</organism>
<evidence type="ECO:0000259" key="1">
    <source>
        <dbReference type="Pfam" id="PF13456"/>
    </source>
</evidence>
<dbReference type="EMBL" id="JBBPBN010000379">
    <property type="protein sequence ID" value="KAK8487786.1"/>
    <property type="molecule type" value="Genomic_DNA"/>
</dbReference>
<protein>
    <recommendedName>
        <fullName evidence="1">RNase H type-1 domain-containing protein</fullName>
    </recommendedName>
</protein>
<dbReference type="SUPFAM" id="SSF53098">
    <property type="entry name" value="Ribonuclease H-like"/>
    <property type="match status" value="1"/>
</dbReference>
<dbReference type="Pfam" id="PF13456">
    <property type="entry name" value="RVT_3"/>
    <property type="match status" value="1"/>
</dbReference>
<reference evidence="2 3" key="1">
    <citation type="journal article" date="2024" name="G3 (Bethesda)">
        <title>Genome assembly of Hibiscus sabdariffa L. provides insights into metabolisms of medicinal natural products.</title>
        <authorList>
            <person name="Kim T."/>
        </authorList>
    </citation>
    <scope>NUCLEOTIDE SEQUENCE [LARGE SCALE GENOMIC DNA]</scope>
    <source>
        <strain evidence="2">TK-2024</strain>
        <tissue evidence="2">Old leaves</tissue>
    </source>
</reference>
<dbReference type="CDD" id="cd06222">
    <property type="entry name" value="RNase_H_like"/>
    <property type="match status" value="1"/>
</dbReference>
<evidence type="ECO:0000313" key="2">
    <source>
        <dbReference type="EMBL" id="KAK8487786.1"/>
    </source>
</evidence>
<dbReference type="InterPro" id="IPR012337">
    <property type="entry name" value="RNaseH-like_sf"/>
</dbReference>
<gene>
    <name evidence="2" type="ORF">V6N11_074191</name>
</gene>
<evidence type="ECO:0000313" key="3">
    <source>
        <dbReference type="Proteomes" id="UP001396334"/>
    </source>
</evidence>
<accession>A0ABR2A4B0</accession>
<dbReference type="PANTHER" id="PTHR47723:SF19">
    <property type="entry name" value="POLYNUCLEOTIDYL TRANSFERASE, RIBONUCLEASE H-LIKE SUPERFAMILY PROTEIN"/>
    <property type="match status" value="1"/>
</dbReference>
<sequence>MVHRHNCFLFWDLAVSQPSISGTSRFRLSGRRPATGADRTEICTSTCIQRGDLCELSSVSIQVLGENKYVFAGIDSHPYCTAHRAIIWARHYYSAISKLQRLPSSSSTASVCQWSPPPSQWVCLNTDKGVCTATKLAKTSGLLRESYGTWIRGYNHSIGIVDALTVELWAIHDGLIAAWELGFEFVRVQSNCTKAISPLSADNASRDSYALMKSIHSLCQRGWTIDFVWIPREANQATNHLNKNLPLSQFEQVYLDTLLAHLGDLLIRDINGPPYSRGPP</sequence>
<dbReference type="InterPro" id="IPR044730">
    <property type="entry name" value="RNase_H-like_dom_plant"/>
</dbReference>
<feature type="domain" description="RNase H type-1" evidence="1">
    <location>
        <begin position="132"/>
        <end position="241"/>
    </location>
</feature>
<comment type="caution">
    <text evidence="2">The sequence shown here is derived from an EMBL/GenBank/DDBJ whole genome shotgun (WGS) entry which is preliminary data.</text>
</comment>
<dbReference type="Proteomes" id="UP001396334">
    <property type="component" value="Unassembled WGS sequence"/>
</dbReference>
<dbReference type="PANTHER" id="PTHR47723">
    <property type="entry name" value="OS05G0353850 PROTEIN"/>
    <property type="match status" value="1"/>
</dbReference>
<dbReference type="InterPro" id="IPR002156">
    <property type="entry name" value="RNaseH_domain"/>
</dbReference>
<name>A0ABR2A4B0_9ROSI</name>
<dbReference type="InterPro" id="IPR053151">
    <property type="entry name" value="RNase_H-like"/>
</dbReference>
<keyword evidence="3" id="KW-1185">Reference proteome</keyword>
<proteinExistence type="predicted"/>
<dbReference type="InterPro" id="IPR036397">
    <property type="entry name" value="RNaseH_sf"/>
</dbReference>
<dbReference type="Gene3D" id="3.30.420.10">
    <property type="entry name" value="Ribonuclease H-like superfamily/Ribonuclease H"/>
    <property type="match status" value="1"/>
</dbReference>